<evidence type="ECO:0000259" key="3">
    <source>
        <dbReference type="Pfam" id="PF13472"/>
    </source>
</evidence>
<dbReference type="CDD" id="cd01823">
    <property type="entry name" value="SEST_like"/>
    <property type="match status" value="1"/>
</dbReference>
<feature type="signal peptide" evidence="2">
    <location>
        <begin position="1"/>
        <end position="27"/>
    </location>
</feature>
<dbReference type="EMBL" id="CP104275">
    <property type="protein sequence ID" value="UWX97789.1"/>
    <property type="molecule type" value="Genomic_DNA"/>
</dbReference>
<keyword evidence="4" id="KW-0378">Hydrolase</keyword>
<dbReference type="InterPro" id="IPR013830">
    <property type="entry name" value="SGNH_hydro"/>
</dbReference>
<feature type="domain" description="SGNH hydrolase-type esterase" evidence="3">
    <location>
        <begin position="82"/>
        <end position="333"/>
    </location>
</feature>
<protein>
    <submittedName>
        <fullName evidence="4">SGNH/GDSL hydrolase family protein</fullName>
    </submittedName>
</protein>
<dbReference type="PANTHER" id="PTHR37981:SF1">
    <property type="entry name" value="SGNH HYDROLASE-TYPE ESTERASE DOMAIN-CONTAINING PROTEIN"/>
    <property type="match status" value="1"/>
</dbReference>
<evidence type="ECO:0000256" key="1">
    <source>
        <dbReference type="SAM" id="MobiDB-lite"/>
    </source>
</evidence>
<dbReference type="RefSeq" id="WP_260652963.1">
    <property type="nucleotide sequence ID" value="NZ_CP104275.1"/>
</dbReference>
<dbReference type="PROSITE" id="PS51257">
    <property type="entry name" value="PROKAR_LIPOPROTEIN"/>
    <property type="match status" value="1"/>
</dbReference>
<evidence type="ECO:0000256" key="2">
    <source>
        <dbReference type="SAM" id="SignalP"/>
    </source>
</evidence>
<dbReference type="InterPro" id="IPR036514">
    <property type="entry name" value="SGNH_hydro_sf"/>
</dbReference>
<dbReference type="PANTHER" id="PTHR37981">
    <property type="entry name" value="LIPASE 2"/>
    <property type="match status" value="1"/>
</dbReference>
<keyword evidence="5" id="KW-1185">Reference proteome</keyword>
<evidence type="ECO:0000313" key="5">
    <source>
        <dbReference type="Proteomes" id="UP001059859"/>
    </source>
</evidence>
<reference evidence="4" key="1">
    <citation type="submission" date="2022-09" db="EMBL/GenBank/DDBJ databases">
        <title>Novel species in genus Arthrobacter.</title>
        <authorList>
            <person name="Liu Y."/>
        </authorList>
    </citation>
    <scope>NUCLEOTIDE SEQUENCE</scope>
    <source>
        <strain evidence="4">Zg-Y815</strain>
    </source>
</reference>
<dbReference type="Pfam" id="PF13472">
    <property type="entry name" value="Lipase_GDSL_2"/>
    <property type="match status" value="1"/>
</dbReference>
<feature type="compositionally biased region" description="Pro residues" evidence="1">
    <location>
        <begin position="55"/>
        <end position="66"/>
    </location>
</feature>
<organism evidence="4 5">
    <name type="scientific">Arthrobacter zhaoxinii</name>
    <dbReference type="NCBI Taxonomy" id="2964616"/>
    <lineage>
        <taxon>Bacteria</taxon>
        <taxon>Bacillati</taxon>
        <taxon>Actinomycetota</taxon>
        <taxon>Actinomycetes</taxon>
        <taxon>Micrococcales</taxon>
        <taxon>Micrococcaceae</taxon>
        <taxon>Arthrobacter</taxon>
    </lineage>
</organism>
<keyword evidence="2" id="KW-0732">Signal</keyword>
<proteinExistence type="predicted"/>
<dbReference type="GO" id="GO:0016787">
    <property type="term" value="F:hydrolase activity"/>
    <property type="evidence" value="ECO:0007669"/>
    <property type="project" value="UniProtKB-KW"/>
</dbReference>
<feature type="compositionally biased region" description="Low complexity" evidence="1">
    <location>
        <begin position="31"/>
        <end position="54"/>
    </location>
</feature>
<dbReference type="Gene3D" id="3.40.50.1110">
    <property type="entry name" value="SGNH hydrolase"/>
    <property type="match status" value="1"/>
</dbReference>
<feature type="chain" id="PRO_5046997876" evidence="2">
    <location>
        <begin position="28"/>
        <end position="348"/>
    </location>
</feature>
<gene>
    <name evidence="4" type="ORF">N2K95_03640</name>
</gene>
<feature type="region of interest" description="Disordered" evidence="1">
    <location>
        <begin position="23"/>
        <end position="69"/>
    </location>
</feature>
<evidence type="ECO:0000313" key="4">
    <source>
        <dbReference type="EMBL" id="UWX97789.1"/>
    </source>
</evidence>
<sequence length="348" mass="35575">MKKSIRRAAGIAGAAVLLAGCSTPTAAGPLPNGTATASPPAAPGTASGPASTPAAPSPPQPEPPLPSGWLAQITGDAGRLAILGDSFAAGEGAGDYQPAVPGRGDSCHRSLYPAGAELFAPENIANLACSRATTGHLAAQQRLEKTNETGADTVPAQLEQLQGFDPTLVVLSVGGNNLDFAGILQACLLEATPCSDNPGLSAHAEAELASLLPDLVDGYDQVAAAVPAPVLVLPYPQLFDEPDSDCGRLTTEEQRFGRNLITNLNAVIRSAVDSSSAPNVYYVDAVENALAGHGACSQEPFVHAADVSGLLQAADSPTANQELLHPTYEGYRAMTRELVRWAAVHPAP</sequence>
<dbReference type="Proteomes" id="UP001059859">
    <property type="component" value="Chromosome"/>
</dbReference>
<name>A0ABY5YUW8_9MICC</name>
<accession>A0ABY5YUW8</accession>
<dbReference type="SUPFAM" id="SSF52266">
    <property type="entry name" value="SGNH hydrolase"/>
    <property type="match status" value="1"/>
</dbReference>
<dbReference type="InterPro" id="IPR037460">
    <property type="entry name" value="SEST-like"/>
</dbReference>